<evidence type="ECO:0000256" key="1">
    <source>
        <dbReference type="ARBA" id="ARBA00006930"/>
    </source>
</evidence>
<evidence type="ECO:0000313" key="7">
    <source>
        <dbReference type="Proteomes" id="UP000326951"/>
    </source>
</evidence>
<sequence length="1132" mass="130158">MKPIELTISGLNSFRQEQRIDFEALCADGLFGIFGPTGSGKSTILDGMTLALYGTVERAANNTSGILNQLEQQLSVGFTFELSGDCTVRYRAERSYKRMKDGGLRQASCRLIKLGKVKEVLADKERDLTQSIRKILGLTHDDFTRAVVLPQGKFAEFLTLKGNERRKMLQRLFHLEKYGDELSARLKRAAEGRKQRLQVIVEKQAVLGDASREAVKAAEDRCAQIANEQKRILEELEHIETQKAHFEDVRSLIDEKDNKTRKLEQLKQEKDHYHTIKRELESDEAADRLVPYLEALVDAERETTEAKRLMAEVSGRYEQTKAAVQATEMQHAQAKRALDDQLPKHERDRQRLLEGASVQKQLQEEISTVEILKRKRSELKQKIDRARLAVQQQQTQCAQLKEILESNEEKRMALTVDSERRLRVQHALQEKKEIDSLDLYLEEKRSEWIGLRDRLRKLFEQQDQLKHEQKQAEQKAAVLNEQNQSLYNRSVHLSRLIRSARAFIEYERNKMEQEREKIHRQNLSRQLVDTLRDGQPCPVCGALHHPNPAPNQVISEAPFEKRRLAFDKAAEQLNQAQQHIGIYRAQLEQQAKVLTASFVQSDALNRGLREDEPADFVKWEQDGVDACVNPIEVAVRELKQDLIHLDQATAAFQNKQLKQETLQSTCAAQFTMYQEKMRLLKAQASEKSALRDQLWSKWSAQYASSEQMQAEEQEIASSDKQSEQLRKEISQLKDQLKPLERMLEKNLQTLHALESKWSESSGRMEAAEKALQGRRSQLKNLQLSEEMPLEQLALDLEQDIKRIKQAFETSSRAAEHAREAYHLADKNATNAKSRFERAEQIHHEKLHKWSNHLEASQFDAREAVMNAHLTDEERMRRTNEWETYVAQSRKLVSEIDALSERIGGQDVSKEQLNAIRQKWTERKEKGQEVSQALGAANKEKETLIKNHALFRTLESERKRNQKELDQFEKLQRVFRGNAFVEFVAEEQLQQVCAAASKRLGELTHDRYVLEVDEQSGFIIRDNGNGGVYRPVSSLSGGETFLTSLALALSLSEQIQLRGNVPLQFFFLDEGFGSLDPDLLDTVVTALEKLHMRRLAIGVISHVPEMRERLPRRLVVSPAIPSGRGSRVHMEML</sequence>
<evidence type="ECO:0000256" key="3">
    <source>
        <dbReference type="ARBA" id="ARBA00013368"/>
    </source>
</evidence>
<evidence type="ECO:0000313" key="6">
    <source>
        <dbReference type="EMBL" id="BBN98439.1"/>
    </source>
</evidence>
<proteinExistence type="inferred from homology"/>
<dbReference type="Pfam" id="PF13476">
    <property type="entry name" value="AAA_23"/>
    <property type="match status" value="1"/>
</dbReference>
<dbReference type="Pfam" id="PF13558">
    <property type="entry name" value="SbcC_Walker_B"/>
    <property type="match status" value="1"/>
</dbReference>
<feature type="coiled-coil region" evidence="4">
    <location>
        <begin position="455"/>
        <end position="489"/>
    </location>
</feature>
<accession>A0A5K7WXH4</accession>
<protein>
    <recommendedName>
        <fullName evidence="3">Nuclease SbcCD subunit C</fullName>
    </recommendedName>
</protein>
<dbReference type="EMBL" id="AP021853">
    <property type="protein sequence ID" value="BBN98439.1"/>
    <property type="molecule type" value="Genomic_DNA"/>
</dbReference>
<comment type="similarity">
    <text evidence="1">Belongs to the SMC family. SbcC subfamily.</text>
</comment>
<dbReference type="InterPro" id="IPR038729">
    <property type="entry name" value="Rad50/SbcC_AAA"/>
</dbReference>
<evidence type="ECO:0000256" key="4">
    <source>
        <dbReference type="SAM" id="Coils"/>
    </source>
</evidence>
<evidence type="ECO:0000259" key="5">
    <source>
        <dbReference type="Pfam" id="PF13476"/>
    </source>
</evidence>
<comment type="subunit">
    <text evidence="2">Heterodimer of SbcC and SbcD.</text>
</comment>
<dbReference type="GO" id="GO:0016887">
    <property type="term" value="F:ATP hydrolysis activity"/>
    <property type="evidence" value="ECO:0007669"/>
    <property type="project" value="InterPro"/>
</dbReference>
<dbReference type="RefSeq" id="WP_028977572.1">
    <property type="nucleotide sequence ID" value="NZ_AP021853.1"/>
</dbReference>
<organism evidence="6 7">
    <name type="scientific">Sporolactobacillus terrae</name>
    <dbReference type="NCBI Taxonomy" id="269673"/>
    <lineage>
        <taxon>Bacteria</taxon>
        <taxon>Bacillati</taxon>
        <taxon>Bacillota</taxon>
        <taxon>Bacilli</taxon>
        <taxon>Bacillales</taxon>
        <taxon>Sporolactobacillaceae</taxon>
        <taxon>Sporolactobacillus</taxon>
    </lineage>
</organism>
<reference evidence="6 7" key="1">
    <citation type="submission" date="2019-09" db="EMBL/GenBank/DDBJ databases">
        <title>Complete genome sequence of Sporolactobacillus terrae 70-3.</title>
        <authorList>
            <person name="Tanaka N."/>
            <person name="Shiwa Y."/>
            <person name="Fujita N."/>
            <person name="Tanasupawat S."/>
        </authorList>
    </citation>
    <scope>NUCLEOTIDE SEQUENCE [LARGE SCALE GENOMIC DNA]</scope>
    <source>
        <strain evidence="6 7">70-3</strain>
    </source>
</reference>
<feature type="coiled-coil region" evidence="4">
    <location>
        <begin position="362"/>
        <end position="410"/>
    </location>
</feature>
<dbReference type="InterPro" id="IPR027417">
    <property type="entry name" value="P-loop_NTPase"/>
</dbReference>
<dbReference type="Proteomes" id="UP000326951">
    <property type="component" value="Chromosome"/>
</dbReference>
<gene>
    <name evidence="6" type="primary">sbcC</name>
    <name evidence="6" type="ORF">St703_11440</name>
</gene>
<feature type="domain" description="Rad50/SbcC-type AAA" evidence="5">
    <location>
        <begin position="5"/>
        <end position="268"/>
    </location>
</feature>
<dbReference type="Gene3D" id="3.40.50.300">
    <property type="entry name" value="P-loop containing nucleotide triphosphate hydrolases"/>
    <property type="match status" value="2"/>
</dbReference>
<name>A0A5K7WXH4_9BACL</name>
<dbReference type="PANTHER" id="PTHR32114">
    <property type="entry name" value="ABC TRANSPORTER ABCH.3"/>
    <property type="match status" value="1"/>
</dbReference>
<dbReference type="SUPFAM" id="SSF52540">
    <property type="entry name" value="P-loop containing nucleoside triphosphate hydrolases"/>
    <property type="match status" value="1"/>
</dbReference>
<feature type="coiled-coil region" evidence="4">
    <location>
        <begin position="708"/>
        <end position="784"/>
    </location>
</feature>
<evidence type="ECO:0000256" key="2">
    <source>
        <dbReference type="ARBA" id="ARBA00011322"/>
    </source>
</evidence>
<dbReference type="PANTHER" id="PTHR32114:SF2">
    <property type="entry name" value="ABC TRANSPORTER ABCH.3"/>
    <property type="match status" value="1"/>
</dbReference>
<dbReference type="AlphaFoldDB" id="A0A5K7WXH4"/>
<keyword evidence="4" id="KW-0175">Coiled coil</keyword>
<dbReference type="GO" id="GO:0006302">
    <property type="term" value="P:double-strand break repair"/>
    <property type="evidence" value="ECO:0007669"/>
    <property type="project" value="InterPro"/>
</dbReference>
<feature type="coiled-coil region" evidence="4">
    <location>
        <begin position="215"/>
        <end position="283"/>
    </location>
</feature>